<gene>
    <name evidence="1" type="ORF">M407DRAFT_34844</name>
</gene>
<reference evidence="2" key="2">
    <citation type="submission" date="2015-01" db="EMBL/GenBank/DDBJ databases">
        <title>Evolutionary Origins and Diversification of the Mycorrhizal Mutualists.</title>
        <authorList>
            <consortium name="DOE Joint Genome Institute"/>
            <consortium name="Mycorrhizal Genomics Consortium"/>
            <person name="Kohler A."/>
            <person name="Kuo A."/>
            <person name="Nagy L.G."/>
            <person name="Floudas D."/>
            <person name="Copeland A."/>
            <person name="Barry K.W."/>
            <person name="Cichocki N."/>
            <person name="Veneault-Fourrey C."/>
            <person name="LaButti K."/>
            <person name="Lindquist E.A."/>
            <person name="Lipzen A."/>
            <person name="Lundell T."/>
            <person name="Morin E."/>
            <person name="Murat C."/>
            <person name="Riley R."/>
            <person name="Ohm R."/>
            <person name="Sun H."/>
            <person name="Tunlid A."/>
            <person name="Henrissat B."/>
            <person name="Grigoriev I.V."/>
            <person name="Hibbett D.S."/>
            <person name="Martin F."/>
        </authorList>
    </citation>
    <scope>NUCLEOTIDE SEQUENCE [LARGE SCALE GENOMIC DNA]</scope>
    <source>
        <strain evidence="2">MUT 4182</strain>
    </source>
</reference>
<sequence>METPKSTLPYPPIHDKSKVIALSESSVATRASDHVPKVPFTSEQWMPFLSPKQLGPSQAIIPPPLLMATTNSTPEPVLPWHTLSPI</sequence>
<accession>A0A0C3L1E2</accession>
<dbReference type="HOGENOM" id="CLU_2499517_0_0_1"/>
<dbReference type="AlphaFoldDB" id="A0A0C3L1E2"/>
<keyword evidence="2" id="KW-1185">Reference proteome</keyword>
<dbReference type="Proteomes" id="UP000054248">
    <property type="component" value="Unassembled WGS sequence"/>
</dbReference>
<name>A0A0C3L1E2_9AGAM</name>
<dbReference type="EMBL" id="KN823959">
    <property type="protein sequence ID" value="KIO15562.1"/>
    <property type="molecule type" value="Genomic_DNA"/>
</dbReference>
<evidence type="ECO:0000313" key="1">
    <source>
        <dbReference type="EMBL" id="KIO15562.1"/>
    </source>
</evidence>
<evidence type="ECO:0000313" key="2">
    <source>
        <dbReference type="Proteomes" id="UP000054248"/>
    </source>
</evidence>
<reference evidence="1 2" key="1">
    <citation type="submission" date="2014-04" db="EMBL/GenBank/DDBJ databases">
        <authorList>
            <consortium name="DOE Joint Genome Institute"/>
            <person name="Kuo A."/>
            <person name="Girlanda M."/>
            <person name="Perotto S."/>
            <person name="Kohler A."/>
            <person name="Nagy L.G."/>
            <person name="Floudas D."/>
            <person name="Copeland A."/>
            <person name="Barry K.W."/>
            <person name="Cichocki N."/>
            <person name="Veneault-Fourrey C."/>
            <person name="LaButti K."/>
            <person name="Lindquist E.A."/>
            <person name="Lipzen A."/>
            <person name="Lundell T."/>
            <person name="Morin E."/>
            <person name="Murat C."/>
            <person name="Sun H."/>
            <person name="Tunlid A."/>
            <person name="Henrissat B."/>
            <person name="Grigoriev I.V."/>
            <person name="Hibbett D.S."/>
            <person name="Martin F."/>
            <person name="Nordberg H.P."/>
            <person name="Cantor M.N."/>
            <person name="Hua S.X."/>
        </authorList>
    </citation>
    <scope>NUCLEOTIDE SEQUENCE [LARGE SCALE GENOMIC DNA]</scope>
    <source>
        <strain evidence="1 2">MUT 4182</strain>
    </source>
</reference>
<proteinExistence type="predicted"/>
<organism evidence="1 2">
    <name type="scientific">Tulasnella calospora MUT 4182</name>
    <dbReference type="NCBI Taxonomy" id="1051891"/>
    <lineage>
        <taxon>Eukaryota</taxon>
        <taxon>Fungi</taxon>
        <taxon>Dikarya</taxon>
        <taxon>Basidiomycota</taxon>
        <taxon>Agaricomycotina</taxon>
        <taxon>Agaricomycetes</taxon>
        <taxon>Cantharellales</taxon>
        <taxon>Tulasnellaceae</taxon>
        <taxon>Tulasnella</taxon>
    </lineage>
</organism>
<protein>
    <submittedName>
        <fullName evidence="1">Uncharacterized protein</fullName>
    </submittedName>
</protein>